<keyword evidence="1" id="KW-0732">Signal</keyword>
<evidence type="ECO:0000313" key="3">
    <source>
        <dbReference type="Proteomes" id="UP000326396"/>
    </source>
</evidence>
<evidence type="ECO:0000313" key="2">
    <source>
        <dbReference type="EMBL" id="KAD3068863.1"/>
    </source>
</evidence>
<sequence>MDFSNVFMNVVVFIFVLLLAISSNSTSSPPSPPPVIKNQETTSSLFFSYAKEDGGRRRIMFTNMKKRRSETMTNSKNKVKFDWDDDRVFSAMLPKGDVPPSGSSSCHNDYPNSVASICTFSRHRPRKIKNDDP</sequence>
<gene>
    <name evidence="2" type="ORF">E3N88_36743</name>
</gene>
<comment type="caution">
    <text evidence="2">The sequence shown here is derived from an EMBL/GenBank/DDBJ whole genome shotgun (WGS) entry which is preliminary data.</text>
</comment>
<feature type="signal peptide" evidence="1">
    <location>
        <begin position="1"/>
        <end position="27"/>
    </location>
</feature>
<feature type="chain" id="PRO_5024304965" description="Transmembrane protein" evidence="1">
    <location>
        <begin position="28"/>
        <end position="133"/>
    </location>
</feature>
<dbReference type="Proteomes" id="UP000326396">
    <property type="component" value="Linkage Group LG7"/>
</dbReference>
<dbReference type="AlphaFoldDB" id="A0A5N6M7A8"/>
<protein>
    <recommendedName>
        <fullName evidence="4">Transmembrane protein</fullName>
    </recommendedName>
</protein>
<evidence type="ECO:0008006" key="4">
    <source>
        <dbReference type="Google" id="ProtNLM"/>
    </source>
</evidence>
<organism evidence="2 3">
    <name type="scientific">Mikania micrantha</name>
    <name type="common">bitter vine</name>
    <dbReference type="NCBI Taxonomy" id="192012"/>
    <lineage>
        <taxon>Eukaryota</taxon>
        <taxon>Viridiplantae</taxon>
        <taxon>Streptophyta</taxon>
        <taxon>Embryophyta</taxon>
        <taxon>Tracheophyta</taxon>
        <taxon>Spermatophyta</taxon>
        <taxon>Magnoliopsida</taxon>
        <taxon>eudicotyledons</taxon>
        <taxon>Gunneridae</taxon>
        <taxon>Pentapetalae</taxon>
        <taxon>asterids</taxon>
        <taxon>campanulids</taxon>
        <taxon>Asterales</taxon>
        <taxon>Asteraceae</taxon>
        <taxon>Asteroideae</taxon>
        <taxon>Heliantheae alliance</taxon>
        <taxon>Eupatorieae</taxon>
        <taxon>Mikania</taxon>
    </lineage>
</organism>
<proteinExistence type="predicted"/>
<evidence type="ECO:0000256" key="1">
    <source>
        <dbReference type="SAM" id="SignalP"/>
    </source>
</evidence>
<reference evidence="2 3" key="1">
    <citation type="submission" date="2019-05" db="EMBL/GenBank/DDBJ databases">
        <title>Mikania micrantha, genome provides insights into the molecular mechanism of rapid growth.</title>
        <authorList>
            <person name="Liu B."/>
        </authorList>
    </citation>
    <scope>NUCLEOTIDE SEQUENCE [LARGE SCALE GENOMIC DNA]</scope>
    <source>
        <strain evidence="2">NLD-2019</strain>
        <tissue evidence="2">Leaf</tissue>
    </source>
</reference>
<accession>A0A5N6M7A8</accession>
<keyword evidence="3" id="KW-1185">Reference proteome</keyword>
<dbReference type="OrthoDB" id="1914101at2759"/>
<dbReference type="EMBL" id="SZYD01000017">
    <property type="protein sequence ID" value="KAD3068863.1"/>
    <property type="molecule type" value="Genomic_DNA"/>
</dbReference>
<name>A0A5N6M7A8_9ASTR</name>